<gene>
    <name evidence="7" type="ORF">F1189_07095</name>
</gene>
<dbReference type="GO" id="GO:0051539">
    <property type="term" value="F:4 iron, 4 sulfur cluster binding"/>
    <property type="evidence" value="ECO:0007669"/>
    <property type="project" value="UniProtKB-KW"/>
</dbReference>
<keyword evidence="3 6" id="KW-0808">Transferase</keyword>
<feature type="binding site" evidence="6">
    <location>
        <position position="275"/>
    </location>
    <ligand>
        <name>S-adenosyl-L-methionine</name>
        <dbReference type="ChEBI" id="CHEBI:59789"/>
    </ligand>
</feature>
<feature type="binding site" evidence="6">
    <location>
        <position position="244"/>
    </location>
    <ligand>
        <name>S-adenosyl-L-methionine</name>
        <dbReference type="ChEBI" id="CHEBI:59789"/>
    </ligand>
</feature>
<keyword evidence="4 6" id="KW-0949">S-adenosyl-L-methionine</keyword>
<evidence type="ECO:0000313" key="8">
    <source>
        <dbReference type="Proteomes" id="UP000325255"/>
    </source>
</evidence>
<comment type="caution">
    <text evidence="7">The sequence shown here is derived from an EMBL/GenBank/DDBJ whole genome shotgun (WGS) entry which is preliminary data.</text>
</comment>
<dbReference type="InterPro" id="IPR029063">
    <property type="entry name" value="SAM-dependent_MTases_sf"/>
</dbReference>
<keyword evidence="2 6" id="KW-0489">Methyltransferase</keyword>
<dbReference type="AlphaFoldDB" id="A0A5M6IXP0"/>
<feature type="binding site" evidence="6">
    <location>
        <position position="343"/>
    </location>
    <ligand>
        <name>S-adenosyl-L-methionine</name>
        <dbReference type="ChEBI" id="CHEBI:59789"/>
    </ligand>
</feature>
<dbReference type="GO" id="GO:0070041">
    <property type="term" value="F:rRNA (uridine-C5-)-methyltransferase activity"/>
    <property type="evidence" value="ECO:0007669"/>
    <property type="project" value="TreeGrafter"/>
</dbReference>
<evidence type="ECO:0000256" key="5">
    <source>
        <dbReference type="ARBA" id="ARBA00023014"/>
    </source>
</evidence>
<keyword evidence="1" id="KW-0408">Iron</keyword>
<evidence type="ECO:0000313" key="7">
    <source>
        <dbReference type="EMBL" id="KAA5613116.1"/>
    </source>
</evidence>
<keyword evidence="1" id="KW-0479">Metal-binding</keyword>
<keyword evidence="8" id="KW-1185">Reference proteome</keyword>
<dbReference type="Gene3D" id="2.40.50.1070">
    <property type="match status" value="1"/>
</dbReference>
<dbReference type="InterPro" id="IPR012340">
    <property type="entry name" value="NA-bd_OB-fold"/>
</dbReference>
<dbReference type="GO" id="GO:0070475">
    <property type="term" value="P:rRNA base methylation"/>
    <property type="evidence" value="ECO:0007669"/>
    <property type="project" value="TreeGrafter"/>
</dbReference>
<dbReference type="Gene3D" id="2.40.50.140">
    <property type="entry name" value="Nucleic acid-binding proteins"/>
    <property type="match status" value="1"/>
</dbReference>
<evidence type="ECO:0000256" key="6">
    <source>
        <dbReference type="PROSITE-ProRule" id="PRU01024"/>
    </source>
</evidence>
<evidence type="ECO:0000256" key="3">
    <source>
        <dbReference type="ARBA" id="ARBA00022679"/>
    </source>
</evidence>
<name>A0A5M6IXP0_9PROT</name>
<dbReference type="RefSeq" id="WP_150040020.1">
    <property type="nucleotide sequence ID" value="NZ_OW485601.1"/>
</dbReference>
<dbReference type="SUPFAM" id="SSF53335">
    <property type="entry name" value="S-adenosyl-L-methionine-dependent methyltransferases"/>
    <property type="match status" value="1"/>
</dbReference>
<feature type="binding site" evidence="6">
    <location>
        <position position="295"/>
    </location>
    <ligand>
        <name>S-adenosyl-L-methionine</name>
        <dbReference type="ChEBI" id="CHEBI:59789"/>
    </ligand>
</feature>
<feature type="active site" description="Nucleophile" evidence="6">
    <location>
        <position position="369"/>
    </location>
</feature>
<keyword evidence="5" id="KW-0411">Iron-sulfur</keyword>
<protein>
    <submittedName>
        <fullName evidence="7">Class I SAM-dependent RNA methyltransferase</fullName>
    </submittedName>
</protein>
<organism evidence="7 8">
    <name type="scientific">Rhodovastum atsumiense</name>
    <dbReference type="NCBI Taxonomy" id="504468"/>
    <lineage>
        <taxon>Bacteria</taxon>
        <taxon>Pseudomonadati</taxon>
        <taxon>Pseudomonadota</taxon>
        <taxon>Alphaproteobacteria</taxon>
        <taxon>Acetobacterales</taxon>
        <taxon>Acetobacteraceae</taxon>
        <taxon>Rhodovastum</taxon>
    </lineage>
</organism>
<sequence length="412" mass="42594">MGADGDGIAALADGTPLYLPGTLPGEHVHAHAIAARGEGWACGVDAVVAPSPDRVPPPCPHFGTCGGCTLQHWRQDAYLAWKAGLLATSLRGTAPPAPVAVTPPGTRRRMDLALRRRGAGVVVGLHAPRSTEVIDLEGCAVLHPGLAGLLPRLRELLRATTVLRREGSAIVNLLDDGPDLLLRTDAPPSSADRTKLAAFAQAHGLPRISWAAGNGVPETVCLLRPARITLAGVAVQPPPGAFLQASESGEAAIVQAVLAGLPPRLPARARVAELYAGCGTLTFALARQVRVAAYEGDAAAAGALHNAVNANGLAGRVSVDIRDLVRRPLLETELGGFAAVVLDPPYAGAAAQIARIAAARVARVIYVSCNPAALAQDARSLQAAGYQVLSAVPVDQFLWSTRLESVVTFARV</sequence>
<dbReference type="OrthoDB" id="9804590at2"/>
<keyword evidence="1" id="KW-0004">4Fe-4S</keyword>
<comment type="similarity">
    <text evidence="6">Belongs to the class I-like SAM-binding methyltransferase superfamily. RNA M5U methyltransferase family.</text>
</comment>
<dbReference type="PANTHER" id="PTHR11061:SF49">
    <property type="entry name" value="23S RRNA (URACIL(1939)-C(5))-METHYLTRANSFERASE RLMD"/>
    <property type="match status" value="1"/>
</dbReference>
<reference evidence="7 8" key="1">
    <citation type="submission" date="2019-09" db="EMBL/GenBank/DDBJ databases">
        <title>Genome sequence of Rhodovastum atsumiense, a diverse member of the Acetobacteraceae family of non-sulfur purple photosynthetic bacteria.</title>
        <authorList>
            <person name="Meyer T."/>
            <person name="Kyndt J."/>
        </authorList>
    </citation>
    <scope>NUCLEOTIDE SEQUENCE [LARGE SCALE GENOMIC DNA]</scope>
    <source>
        <strain evidence="7 8">DSM 21279</strain>
    </source>
</reference>
<dbReference type="Proteomes" id="UP000325255">
    <property type="component" value="Unassembled WGS sequence"/>
</dbReference>
<dbReference type="Gene3D" id="3.40.50.150">
    <property type="entry name" value="Vaccinia Virus protein VP39"/>
    <property type="match status" value="1"/>
</dbReference>
<dbReference type="PROSITE" id="PS51687">
    <property type="entry name" value="SAM_MT_RNA_M5U"/>
    <property type="match status" value="1"/>
</dbReference>
<evidence type="ECO:0000256" key="4">
    <source>
        <dbReference type="ARBA" id="ARBA00022691"/>
    </source>
</evidence>
<dbReference type="Pfam" id="PF05958">
    <property type="entry name" value="tRNA_U5-meth_tr"/>
    <property type="match status" value="1"/>
</dbReference>
<dbReference type="InterPro" id="IPR010280">
    <property type="entry name" value="U5_MeTrfase_fam"/>
</dbReference>
<evidence type="ECO:0000256" key="1">
    <source>
        <dbReference type="ARBA" id="ARBA00022485"/>
    </source>
</evidence>
<proteinExistence type="inferred from homology"/>
<dbReference type="EMBL" id="VWPK01000008">
    <property type="protein sequence ID" value="KAA5613116.1"/>
    <property type="molecule type" value="Genomic_DNA"/>
</dbReference>
<evidence type="ECO:0000256" key="2">
    <source>
        <dbReference type="ARBA" id="ARBA00022603"/>
    </source>
</evidence>
<dbReference type="PANTHER" id="PTHR11061">
    <property type="entry name" value="RNA M5U METHYLTRANSFERASE"/>
    <property type="match status" value="1"/>
</dbReference>
<accession>A0A5M6IXP0</accession>